<dbReference type="Proteomes" id="UP000695007">
    <property type="component" value="Unplaced"/>
</dbReference>
<feature type="signal peptide" evidence="2">
    <location>
        <begin position="1"/>
        <end position="17"/>
    </location>
</feature>
<sequence length="255" mass="28383">MLMLSWLSIVIMILVDARVEGLTNGVKHTNVLGGLEQHASFSFVRPGLTQTAFAFNGPSSHQSFSSSVGDPYLVNKALPGVAHALAYRNPGLDLGFAPVHHGPVAPTYNIGSPAPAIYPSQPLDYQQQQALALAYQHQLQQYHQYQQQQQPVFSEYIQQLQGQQINADIQENVQHPHHSRLLPVRYTPNTPLAGDSIPEQLQLQLQHQHQHQQHQQQQVQSQPQQPRRNLLGIAYSSSPSVAHVKVSGNGYKIHF</sequence>
<dbReference type="KEGG" id="csol:105364408"/>
<organism evidence="3 4">
    <name type="scientific">Ceratosolen solmsi marchali</name>
    <dbReference type="NCBI Taxonomy" id="326594"/>
    <lineage>
        <taxon>Eukaryota</taxon>
        <taxon>Metazoa</taxon>
        <taxon>Ecdysozoa</taxon>
        <taxon>Arthropoda</taxon>
        <taxon>Hexapoda</taxon>
        <taxon>Insecta</taxon>
        <taxon>Pterygota</taxon>
        <taxon>Neoptera</taxon>
        <taxon>Endopterygota</taxon>
        <taxon>Hymenoptera</taxon>
        <taxon>Apocrita</taxon>
        <taxon>Proctotrupomorpha</taxon>
        <taxon>Chalcidoidea</taxon>
        <taxon>Agaonidae</taxon>
        <taxon>Agaoninae</taxon>
        <taxon>Ceratosolen</taxon>
    </lineage>
</organism>
<evidence type="ECO:0000313" key="3">
    <source>
        <dbReference type="Proteomes" id="UP000695007"/>
    </source>
</evidence>
<dbReference type="AlphaFoldDB" id="A0AAJ6YM78"/>
<evidence type="ECO:0000256" key="1">
    <source>
        <dbReference type="SAM" id="MobiDB-lite"/>
    </source>
</evidence>
<dbReference type="RefSeq" id="XP_011500622.1">
    <property type="nucleotide sequence ID" value="XM_011502320.1"/>
</dbReference>
<proteinExistence type="predicted"/>
<evidence type="ECO:0000256" key="2">
    <source>
        <dbReference type="SAM" id="SignalP"/>
    </source>
</evidence>
<keyword evidence="3" id="KW-1185">Reference proteome</keyword>
<feature type="region of interest" description="Disordered" evidence="1">
    <location>
        <begin position="206"/>
        <end position="226"/>
    </location>
</feature>
<feature type="compositionally biased region" description="Low complexity" evidence="1">
    <location>
        <begin position="206"/>
        <end position="225"/>
    </location>
</feature>
<evidence type="ECO:0000313" key="4">
    <source>
        <dbReference type="RefSeq" id="XP_011500622.1"/>
    </source>
</evidence>
<name>A0AAJ6YM78_9HYME</name>
<gene>
    <name evidence="4" type="primary">LOC105364408</name>
</gene>
<feature type="chain" id="PRO_5042531702" evidence="2">
    <location>
        <begin position="18"/>
        <end position="255"/>
    </location>
</feature>
<dbReference type="GeneID" id="105364408"/>
<protein>
    <submittedName>
        <fullName evidence="4">Protein couch potato-like</fullName>
    </submittedName>
</protein>
<reference evidence="4" key="1">
    <citation type="submission" date="2025-08" db="UniProtKB">
        <authorList>
            <consortium name="RefSeq"/>
        </authorList>
    </citation>
    <scope>IDENTIFICATION</scope>
</reference>
<accession>A0AAJ6YM78</accession>
<keyword evidence="2" id="KW-0732">Signal</keyword>